<name>A0A0E9VJP5_ANGAN</name>
<protein>
    <submittedName>
        <fullName evidence="1">Uncharacterized protein</fullName>
    </submittedName>
</protein>
<dbReference type="AlphaFoldDB" id="A0A0E9VJP5"/>
<dbReference type="EMBL" id="GBXM01030310">
    <property type="protein sequence ID" value="JAH78267.1"/>
    <property type="molecule type" value="Transcribed_RNA"/>
</dbReference>
<proteinExistence type="predicted"/>
<reference evidence="1" key="2">
    <citation type="journal article" date="2015" name="Fish Shellfish Immunol.">
        <title>Early steps in the European eel (Anguilla anguilla)-Vibrio vulnificus interaction in the gills: Role of the RtxA13 toxin.</title>
        <authorList>
            <person name="Callol A."/>
            <person name="Pajuelo D."/>
            <person name="Ebbesson L."/>
            <person name="Teles M."/>
            <person name="MacKenzie S."/>
            <person name="Amaro C."/>
        </authorList>
    </citation>
    <scope>NUCLEOTIDE SEQUENCE</scope>
</reference>
<evidence type="ECO:0000313" key="1">
    <source>
        <dbReference type="EMBL" id="JAH78267.1"/>
    </source>
</evidence>
<reference evidence="1" key="1">
    <citation type="submission" date="2014-11" db="EMBL/GenBank/DDBJ databases">
        <authorList>
            <person name="Amaro Gonzalez C."/>
        </authorList>
    </citation>
    <scope>NUCLEOTIDE SEQUENCE</scope>
</reference>
<organism evidence="1">
    <name type="scientific">Anguilla anguilla</name>
    <name type="common">European freshwater eel</name>
    <name type="synonym">Muraena anguilla</name>
    <dbReference type="NCBI Taxonomy" id="7936"/>
    <lineage>
        <taxon>Eukaryota</taxon>
        <taxon>Metazoa</taxon>
        <taxon>Chordata</taxon>
        <taxon>Craniata</taxon>
        <taxon>Vertebrata</taxon>
        <taxon>Euteleostomi</taxon>
        <taxon>Actinopterygii</taxon>
        <taxon>Neopterygii</taxon>
        <taxon>Teleostei</taxon>
        <taxon>Anguilliformes</taxon>
        <taxon>Anguillidae</taxon>
        <taxon>Anguilla</taxon>
    </lineage>
</organism>
<accession>A0A0E9VJP5</accession>
<sequence length="56" mass="6484">MLYLSVQCTKHSMLLSEVPVYITLHPPMPSIVSIGLDIEKNANYQWMEVHTRVIQQ</sequence>